<organism evidence="1 2">
    <name type="scientific">Coregonus suidteri</name>
    <dbReference type="NCBI Taxonomy" id="861788"/>
    <lineage>
        <taxon>Eukaryota</taxon>
        <taxon>Metazoa</taxon>
        <taxon>Chordata</taxon>
        <taxon>Craniata</taxon>
        <taxon>Vertebrata</taxon>
        <taxon>Euteleostomi</taxon>
        <taxon>Actinopterygii</taxon>
        <taxon>Neopterygii</taxon>
        <taxon>Teleostei</taxon>
        <taxon>Protacanthopterygii</taxon>
        <taxon>Salmoniformes</taxon>
        <taxon>Salmonidae</taxon>
        <taxon>Coregoninae</taxon>
        <taxon>Coregonus</taxon>
    </lineage>
</organism>
<dbReference type="Proteomes" id="UP001356427">
    <property type="component" value="Unassembled WGS sequence"/>
</dbReference>
<evidence type="ECO:0000313" key="2">
    <source>
        <dbReference type="Proteomes" id="UP001356427"/>
    </source>
</evidence>
<proteinExistence type="predicted"/>
<keyword evidence="2" id="KW-1185">Reference proteome</keyword>
<comment type="caution">
    <text evidence="1">The sequence shown here is derived from an EMBL/GenBank/DDBJ whole genome shotgun (WGS) entry which is preliminary data.</text>
</comment>
<name>A0AAN8MK69_9TELE</name>
<protein>
    <submittedName>
        <fullName evidence="1">Uncharacterized protein</fullName>
    </submittedName>
</protein>
<evidence type="ECO:0000313" key="1">
    <source>
        <dbReference type="EMBL" id="KAK6327077.1"/>
    </source>
</evidence>
<dbReference type="EMBL" id="JAGTTL010000002">
    <property type="protein sequence ID" value="KAK6327077.1"/>
    <property type="molecule type" value="Genomic_DNA"/>
</dbReference>
<gene>
    <name evidence="1" type="ORF">J4Q44_G00027220</name>
</gene>
<sequence length="234" mass="25807">MNNALADKCPPAPKLLGVPILRRFMGQSSLRIAVGTGARSCSRLRIFTCPYIDYGNTEFVSRSALVEAARGSTGTLSAKKYKFWGLLCVSDQDSADFQQGKAFLQNLIYGKKVRIQKKSVCFDGTILSRLSRGTWDIGEEVLKMKFAKFTLPESNRESPMSVAGPAGVPCLWPQRVLDWAGPQGTGTCLALQSACPDYGLAFPDQKEKSKATAQHAANLVKKKDQEWWRDNHRG</sequence>
<reference evidence="1 2" key="1">
    <citation type="submission" date="2021-04" db="EMBL/GenBank/DDBJ databases">
        <authorList>
            <person name="De Guttry C."/>
            <person name="Zahm M."/>
            <person name="Klopp C."/>
            <person name="Cabau C."/>
            <person name="Louis A."/>
            <person name="Berthelot C."/>
            <person name="Parey E."/>
            <person name="Roest Crollius H."/>
            <person name="Montfort J."/>
            <person name="Robinson-Rechavi M."/>
            <person name="Bucao C."/>
            <person name="Bouchez O."/>
            <person name="Gislard M."/>
            <person name="Lluch J."/>
            <person name="Milhes M."/>
            <person name="Lampietro C."/>
            <person name="Lopez Roques C."/>
            <person name="Donnadieu C."/>
            <person name="Braasch I."/>
            <person name="Desvignes T."/>
            <person name="Postlethwait J."/>
            <person name="Bobe J."/>
            <person name="Wedekind C."/>
            <person name="Guiguen Y."/>
        </authorList>
    </citation>
    <scope>NUCLEOTIDE SEQUENCE [LARGE SCALE GENOMIC DNA]</scope>
    <source>
        <strain evidence="1">Cs_M1</strain>
        <tissue evidence="1">Blood</tissue>
    </source>
</reference>
<accession>A0AAN8MK69</accession>
<dbReference type="AlphaFoldDB" id="A0AAN8MK69"/>